<evidence type="ECO:0000313" key="12">
    <source>
        <dbReference type="EMBL" id="ADM11629.1"/>
    </source>
</evidence>
<dbReference type="InterPro" id="IPR003439">
    <property type="entry name" value="ABC_transporter-like_ATP-bd"/>
</dbReference>
<evidence type="ECO:0000256" key="3">
    <source>
        <dbReference type="ARBA" id="ARBA00022692"/>
    </source>
</evidence>
<keyword evidence="13" id="KW-1185">Reference proteome</keyword>
<dbReference type="Pfam" id="PF00005">
    <property type="entry name" value="ABC_tran"/>
    <property type="match status" value="1"/>
</dbReference>
<evidence type="ECO:0000259" key="11">
    <source>
        <dbReference type="PROSITE" id="PS50893"/>
    </source>
</evidence>
<evidence type="ECO:0000256" key="10">
    <source>
        <dbReference type="SAM" id="Phobius"/>
    </source>
</evidence>
<dbReference type="OrthoDB" id="2196280at2759"/>
<dbReference type="HOGENOM" id="CLU_020421_0_0_1"/>
<evidence type="ECO:0000256" key="4">
    <source>
        <dbReference type="ARBA" id="ARBA00022741"/>
    </source>
</evidence>
<evidence type="ECO:0000256" key="7">
    <source>
        <dbReference type="ARBA" id="ARBA00023136"/>
    </source>
</evidence>
<proteinExistence type="predicted"/>
<evidence type="ECO:0000256" key="2">
    <source>
        <dbReference type="ARBA" id="ARBA00022448"/>
    </source>
</evidence>
<dbReference type="InterPro" id="IPR027417">
    <property type="entry name" value="P-loop_NTPase"/>
</dbReference>
<protein>
    <submittedName>
        <fullName evidence="12">White ABC transporter</fullName>
    </submittedName>
</protein>
<sequence>MKNSNLQLKDVVLQVPNQDLSSGDPFALLIDDLTVDFQPGKMYAFMGTSGSGKTTTMETISALVPSGSKTSGSILIEGLERDPDQWGRNHAYGKQEAYGMDNLTLEEFVSYSISFYFPDESKENINQVMDTVLNDVLNLGRVRRNQMNQLSGGEQKRVGLAVTFAKMLLLQGQLKVSLLDEPTSELDSGMAVKVIRFLKDYAQMTGSIVITTVHQPGPEVFSTFDNLLFLHKGSKIYLGPADGFMNFLNSKGIYNPGSESSNMEFLFSLFTPGTRESEKYKDQLKEIENEIREEKLRKGKKEKRTFRTSEDTKINFVPNFHTALLLVKRQLTLDCFRSKEFLVSTVILLLIVGYFLLQGLALKGIPFPLTMIFISFIPFSNTILNRGIRYSKEEMDRRLYDTATLWLAALILELIMIFIRCTIAVGIMFAFGHIGLEHLPFLYISHIFLLFLNSLPAMMVVSLVDTSTTIGKVLPGIILVVRCFSMVCLFKSLDYILKTLRIPSLISKLIQSILNFPFSNFLLKIIICPQGFLFQKILEYYDNDAKILEIFSNDFLQKCKADLSKASGDQVDASSTLSGLKEAAEEFKKIKASSYLQANPENFPFVILVGVISFIVISIISIIFLDKRFSPSVRFQLSEDENKDKSLQSRLKSLTKGSWLKRFLVVFGMVLGITAIALIILRSFPFLMKNKEGGGGQQNSQPQPAGGGQQSTGTNGGTSGINY</sequence>
<reference evidence="12 13" key="2">
    <citation type="journal article" date="2012" name="Proc. Natl. Acad. Sci. U.S.A.">
        <title>Gain and loss of multiple functionally related, horizontally transferred genes in the reduced genomes of two microsporidian parasites.</title>
        <authorList>
            <person name="Pombert J.-F."/>
            <person name="Selman M."/>
            <person name="Burki F."/>
            <person name="Bardell F.T."/>
            <person name="Farinelli L."/>
            <person name="Solter L.F."/>
            <person name="Whitman D.W."/>
            <person name="Weiss L.M."/>
            <person name="Corradi N."/>
            <person name="Keeling P.J."/>
        </authorList>
    </citation>
    <scope>NUCLEOTIDE SEQUENCE [LARGE SCALE GENOMIC DNA]</scope>
    <source>
        <strain evidence="12 13">ATCC 50506</strain>
    </source>
</reference>
<dbReference type="GO" id="GO:0005524">
    <property type="term" value="F:ATP binding"/>
    <property type="evidence" value="ECO:0007669"/>
    <property type="project" value="UniProtKB-KW"/>
</dbReference>
<evidence type="ECO:0000256" key="1">
    <source>
        <dbReference type="ARBA" id="ARBA00004141"/>
    </source>
</evidence>
<gene>
    <name evidence="12" type="ORF">Eint_060200</name>
</gene>
<evidence type="ECO:0000256" key="8">
    <source>
        <dbReference type="SAM" id="Coils"/>
    </source>
</evidence>
<dbReference type="GeneID" id="9699303"/>
<evidence type="ECO:0000256" key="5">
    <source>
        <dbReference type="ARBA" id="ARBA00022840"/>
    </source>
</evidence>
<evidence type="ECO:0000313" key="13">
    <source>
        <dbReference type="Proteomes" id="UP000002313"/>
    </source>
</evidence>
<dbReference type="GO" id="GO:0016887">
    <property type="term" value="F:ATP hydrolysis activity"/>
    <property type="evidence" value="ECO:0007669"/>
    <property type="project" value="InterPro"/>
</dbReference>
<feature type="transmembrane region" description="Helical" evidence="10">
    <location>
        <begin position="509"/>
        <end position="527"/>
    </location>
</feature>
<dbReference type="GO" id="GO:0042626">
    <property type="term" value="F:ATPase-coupled transmembrane transporter activity"/>
    <property type="evidence" value="ECO:0007669"/>
    <property type="project" value="TreeGrafter"/>
</dbReference>
<dbReference type="SUPFAM" id="SSF52540">
    <property type="entry name" value="P-loop containing nucleoside triphosphate hydrolases"/>
    <property type="match status" value="1"/>
</dbReference>
<dbReference type="InterPro" id="IPR050352">
    <property type="entry name" value="ABCG_transporters"/>
</dbReference>
<feature type="coiled-coil region" evidence="8">
    <location>
        <begin position="277"/>
        <end position="304"/>
    </location>
</feature>
<feature type="transmembrane region" description="Helical" evidence="10">
    <location>
        <begin position="443"/>
        <end position="464"/>
    </location>
</feature>
<feature type="transmembrane region" description="Helical" evidence="10">
    <location>
        <begin position="603"/>
        <end position="625"/>
    </location>
</feature>
<keyword evidence="6 10" id="KW-1133">Transmembrane helix</keyword>
<reference evidence="12 13" key="1">
    <citation type="journal article" date="2010" name="Nat. Commun.">
        <title>The complete sequence of the smallest known nuclear genome from the microsporidian Encephalitozoon intestinalis.</title>
        <authorList>
            <person name="Corradi N."/>
            <person name="Pombert J.-F."/>
            <person name="Farinelli L."/>
            <person name="Didier E.S."/>
            <person name="Keeling P.J."/>
        </authorList>
    </citation>
    <scope>NUCLEOTIDE SEQUENCE [LARGE SCALE GENOMIC DNA]</scope>
    <source>
        <strain evidence="12 13">ATCC 50506</strain>
    </source>
</reference>
<accession>E0S7F0</accession>
<dbReference type="PROSITE" id="PS00211">
    <property type="entry name" value="ABC_TRANSPORTER_1"/>
    <property type="match status" value="1"/>
</dbReference>
<dbReference type="Gene3D" id="3.40.50.300">
    <property type="entry name" value="P-loop containing nucleotide triphosphate hydrolases"/>
    <property type="match status" value="1"/>
</dbReference>
<dbReference type="PANTHER" id="PTHR48041">
    <property type="entry name" value="ABC TRANSPORTER G FAMILY MEMBER 28"/>
    <property type="match status" value="1"/>
</dbReference>
<feature type="domain" description="ABC transporter" evidence="11">
    <location>
        <begin position="6"/>
        <end position="257"/>
    </location>
</feature>
<dbReference type="PROSITE" id="PS50893">
    <property type="entry name" value="ABC_TRANSPORTER_2"/>
    <property type="match status" value="1"/>
</dbReference>
<keyword evidence="4" id="KW-0547">Nucleotide-binding</keyword>
<dbReference type="RefSeq" id="XP_003072989.1">
    <property type="nucleotide sequence ID" value="XM_003072943.1"/>
</dbReference>
<feature type="region of interest" description="Disordered" evidence="9">
    <location>
        <begin position="692"/>
        <end position="723"/>
    </location>
</feature>
<keyword evidence="3 10" id="KW-0812">Transmembrane</keyword>
<feature type="transmembrane region" description="Helical" evidence="10">
    <location>
        <begin position="367"/>
        <end position="384"/>
    </location>
</feature>
<dbReference type="Proteomes" id="UP000002313">
    <property type="component" value="Chromosome VI"/>
</dbReference>
<organism evidence="12 13">
    <name type="scientific">Encephalitozoon intestinalis (strain ATCC 50506)</name>
    <name type="common">Microsporidian parasite</name>
    <name type="synonym">Septata intestinalis</name>
    <dbReference type="NCBI Taxonomy" id="876142"/>
    <lineage>
        <taxon>Eukaryota</taxon>
        <taxon>Fungi</taxon>
        <taxon>Fungi incertae sedis</taxon>
        <taxon>Microsporidia</taxon>
        <taxon>Unikaryonidae</taxon>
        <taxon>Encephalitozoon</taxon>
    </lineage>
</organism>
<dbReference type="InterPro" id="IPR003593">
    <property type="entry name" value="AAA+_ATPase"/>
</dbReference>
<dbReference type="VEuPathDB" id="MicrosporidiaDB:Eint_060200"/>
<name>E0S7F0_ENCIT</name>
<comment type="subcellular location">
    <subcellularLocation>
        <location evidence="1">Membrane</location>
        <topology evidence="1">Multi-pass membrane protein</topology>
    </subcellularLocation>
</comment>
<feature type="transmembrane region" description="Helical" evidence="10">
    <location>
        <begin position="659"/>
        <end position="681"/>
    </location>
</feature>
<keyword evidence="7 10" id="KW-0472">Membrane</keyword>
<dbReference type="PANTHER" id="PTHR48041:SF91">
    <property type="entry name" value="ABC TRANSPORTER G FAMILY MEMBER 28"/>
    <property type="match status" value="1"/>
</dbReference>
<feature type="compositionally biased region" description="Gly residues" evidence="9">
    <location>
        <begin position="705"/>
        <end position="723"/>
    </location>
</feature>
<dbReference type="KEGG" id="ein:Eint_060200"/>
<keyword evidence="5" id="KW-0067">ATP-binding</keyword>
<keyword evidence="8" id="KW-0175">Coiled coil</keyword>
<keyword evidence="2" id="KW-0813">Transport</keyword>
<evidence type="ECO:0000256" key="9">
    <source>
        <dbReference type="SAM" id="MobiDB-lite"/>
    </source>
</evidence>
<evidence type="ECO:0000256" key="6">
    <source>
        <dbReference type="ARBA" id="ARBA00022989"/>
    </source>
</evidence>
<feature type="transmembrane region" description="Helical" evidence="10">
    <location>
        <begin position="341"/>
        <end position="361"/>
    </location>
</feature>
<feature type="transmembrane region" description="Helical" evidence="10">
    <location>
        <begin position="405"/>
        <end position="431"/>
    </location>
</feature>
<dbReference type="AlphaFoldDB" id="E0S7F0"/>
<dbReference type="SMART" id="SM00382">
    <property type="entry name" value="AAA"/>
    <property type="match status" value="1"/>
</dbReference>
<dbReference type="GO" id="GO:0016020">
    <property type="term" value="C:membrane"/>
    <property type="evidence" value="ECO:0007669"/>
    <property type="project" value="UniProtKB-SubCell"/>
</dbReference>
<dbReference type="EMBL" id="CP001947">
    <property type="protein sequence ID" value="ADM11629.1"/>
    <property type="molecule type" value="Genomic_DNA"/>
</dbReference>
<dbReference type="InterPro" id="IPR017871">
    <property type="entry name" value="ABC_transporter-like_CS"/>
</dbReference>